<feature type="region of interest" description="Disordered" evidence="1">
    <location>
        <begin position="58"/>
        <end position="79"/>
    </location>
</feature>
<dbReference type="EMBL" id="KN822007">
    <property type="protein sequence ID" value="KIM69131.1"/>
    <property type="molecule type" value="Genomic_DNA"/>
</dbReference>
<accession>A0A0C3EMT1</accession>
<dbReference type="InParanoid" id="A0A0C3EMT1"/>
<keyword evidence="3" id="KW-1185">Reference proteome</keyword>
<dbReference type="HOGENOM" id="CLU_065425_0_0_1"/>
<reference evidence="2 3" key="1">
    <citation type="submission" date="2014-04" db="EMBL/GenBank/DDBJ databases">
        <authorList>
            <consortium name="DOE Joint Genome Institute"/>
            <person name="Kuo A."/>
            <person name="Kohler A."/>
            <person name="Nagy L.G."/>
            <person name="Floudas D."/>
            <person name="Copeland A."/>
            <person name="Barry K.W."/>
            <person name="Cichocki N."/>
            <person name="Veneault-Fourrey C."/>
            <person name="LaButti K."/>
            <person name="Lindquist E.A."/>
            <person name="Lipzen A."/>
            <person name="Lundell T."/>
            <person name="Morin E."/>
            <person name="Murat C."/>
            <person name="Sun H."/>
            <person name="Tunlid A."/>
            <person name="Henrissat B."/>
            <person name="Grigoriev I.V."/>
            <person name="Hibbett D.S."/>
            <person name="Martin F."/>
            <person name="Nordberg H.P."/>
            <person name="Cantor M.N."/>
            <person name="Hua S.X."/>
        </authorList>
    </citation>
    <scope>NUCLEOTIDE SEQUENCE [LARGE SCALE GENOMIC DNA]</scope>
    <source>
        <strain evidence="2 3">Foug A</strain>
    </source>
</reference>
<evidence type="ECO:0000313" key="2">
    <source>
        <dbReference type="EMBL" id="KIM69131.1"/>
    </source>
</evidence>
<evidence type="ECO:0000256" key="1">
    <source>
        <dbReference type="SAM" id="MobiDB-lite"/>
    </source>
</evidence>
<protein>
    <submittedName>
        <fullName evidence="2">Uncharacterized protein</fullName>
    </submittedName>
</protein>
<organism evidence="2 3">
    <name type="scientific">Scleroderma citrinum Foug A</name>
    <dbReference type="NCBI Taxonomy" id="1036808"/>
    <lineage>
        <taxon>Eukaryota</taxon>
        <taxon>Fungi</taxon>
        <taxon>Dikarya</taxon>
        <taxon>Basidiomycota</taxon>
        <taxon>Agaricomycotina</taxon>
        <taxon>Agaricomycetes</taxon>
        <taxon>Agaricomycetidae</taxon>
        <taxon>Boletales</taxon>
        <taxon>Sclerodermatineae</taxon>
        <taxon>Sclerodermataceae</taxon>
        <taxon>Scleroderma</taxon>
    </lineage>
</organism>
<gene>
    <name evidence="2" type="ORF">SCLCIDRAFT_821508</name>
</gene>
<dbReference type="Proteomes" id="UP000053989">
    <property type="component" value="Unassembled WGS sequence"/>
</dbReference>
<dbReference type="OrthoDB" id="2337158at2759"/>
<proteinExistence type="predicted"/>
<reference evidence="3" key="2">
    <citation type="submission" date="2015-01" db="EMBL/GenBank/DDBJ databases">
        <title>Evolutionary Origins and Diversification of the Mycorrhizal Mutualists.</title>
        <authorList>
            <consortium name="DOE Joint Genome Institute"/>
            <consortium name="Mycorrhizal Genomics Consortium"/>
            <person name="Kohler A."/>
            <person name="Kuo A."/>
            <person name="Nagy L.G."/>
            <person name="Floudas D."/>
            <person name="Copeland A."/>
            <person name="Barry K.W."/>
            <person name="Cichocki N."/>
            <person name="Veneault-Fourrey C."/>
            <person name="LaButti K."/>
            <person name="Lindquist E.A."/>
            <person name="Lipzen A."/>
            <person name="Lundell T."/>
            <person name="Morin E."/>
            <person name="Murat C."/>
            <person name="Riley R."/>
            <person name="Ohm R."/>
            <person name="Sun H."/>
            <person name="Tunlid A."/>
            <person name="Henrissat B."/>
            <person name="Grigoriev I.V."/>
            <person name="Hibbett D.S."/>
            <person name="Martin F."/>
        </authorList>
    </citation>
    <scope>NUCLEOTIDE SEQUENCE [LARGE SCALE GENOMIC DNA]</scope>
    <source>
        <strain evidence="3">Foug A</strain>
    </source>
</reference>
<sequence>MTRNQRGLVDTCFEEGQYESGIAMLELLRSTTFKPPSDIIRQLLYIALYPPLCLSEDTVDEQEQAPPSPTKQSPSKQKQFLKTSFTPSLAASEAAQRLLLSFLSTNSPDALFRGLPRYTSTNADGCYPQPEGGNEDYDEDSVIARESLRIKDSKCCWFIIREGFIQRNDLTPTFQEGRKKRGRITDVTRDNDSDNESPSHLLSVAEHVWPVLQWLLSLFEKDERNTEMKSGAKYSPLLLSQIPFPRGGSGPRRDVDAPLDVVFCCISQDSTWRRTMGTRLFTLVIPLF</sequence>
<evidence type="ECO:0000313" key="3">
    <source>
        <dbReference type="Proteomes" id="UP000053989"/>
    </source>
</evidence>
<dbReference type="AlphaFoldDB" id="A0A0C3EMT1"/>
<dbReference type="STRING" id="1036808.A0A0C3EMT1"/>
<name>A0A0C3EMT1_9AGAM</name>